<reference evidence="2" key="1">
    <citation type="submission" date="2019-06" db="EMBL/GenBank/DDBJ databases">
        <title>Gordonia isolated from sludge of a wastewater treatment plant.</title>
        <authorList>
            <person name="Tamura T."/>
            <person name="Aoyama K."/>
            <person name="Kang Y."/>
            <person name="Saito S."/>
            <person name="Akiyama N."/>
            <person name="Yazawa K."/>
            <person name="Gonoi T."/>
            <person name="Mikami Y."/>
        </authorList>
    </citation>
    <scope>NUCLEOTIDE SEQUENCE [LARGE SCALE GENOMIC DNA]</scope>
    <source>
        <strain evidence="2">NBRC 107697</strain>
    </source>
</reference>
<protein>
    <recommendedName>
        <fullName evidence="3">DUF2617 domain-containing protein</fullName>
    </recommendedName>
</protein>
<evidence type="ECO:0000313" key="1">
    <source>
        <dbReference type="EMBL" id="GED97245.1"/>
    </source>
</evidence>
<dbReference type="RefSeq" id="WP_228460706.1">
    <property type="nucleotide sequence ID" value="NZ_BJOU01000001.1"/>
</dbReference>
<evidence type="ECO:0000313" key="2">
    <source>
        <dbReference type="Proteomes" id="UP000444980"/>
    </source>
</evidence>
<dbReference type="InterPro" id="IPR024486">
    <property type="entry name" value="DUF2617"/>
</dbReference>
<dbReference type="AlphaFoldDB" id="A0A7I9UVS6"/>
<proteinExistence type="predicted"/>
<dbReference type="Proteomes" id="UP000444980">
    <property type="component" value="Unassembled WGS sequence"/>
</dbReference>
<gene>
    <name evidence="1" type="ORF">nbrc107697_12840</name>
</gene>
<dbReference type="EMBL" id="BJOU01000001">
    <property type="protein sequence ID" value="GED97245.1"/>
    <property type="molecule type" value="Genomic_DNA"/>
</dbReference>
<accession>A0A7I9UVS6</accession>
<keyword evidence="2" id="KW-1185">Reference proteome</keyword>
<dbReference type="Pfam" id="PF10936">
    <property type="entry name" value="DUF2617"/>
    <property type="match status" value="1"/>
</dbReference>
<comment type="caution">
    <text evidence="1">The sequence shown here is derived from an EMBL/GenBank/DDBJ whole genome shotgun (WGS) entry which is preliminary data.</text>
</comment>
<sequence>MSDPLELGGAFVDTRAADLALSLDVDDQPALATRTARLGVFDIELRLLGASHQVVVNGAGGPLRETVACLPGVDPFLPAQWSRDDYAFRADVSTHNDEALTTLIKHLGHQIDAADRRSVGLIGCYPGRPLAVTAIRATLDLAQPVLRWETWHTYPQAGEIVYTTSTLSQSSGDRP</sequence>
<organism evidence="1 2">
    <name type="scientific">Gordonia crocea</name>
    <dbReference type="NCBI Taxonomy" id="589162"/>
    <lineage>
        <taxon>Bacteria</taxon>
        <taxon>Bacillati</taxon>
        <taxon>Actinomycetota</taxon>
        <taxon>Actinomycetes</taxon>
        <taxon>Mycobacteriales</taxon>
        <taxon>Gordoniaceae</taxon>
        <taxon>Gordonia</taxon>
    </lineage>
</organism>
<name>A0A7I9UVS6_9ACTN</name>
<evidence type="ECO:0008006" key="3">
    <source>
        <dbReference type="Google" id="ProtNLM"/>
    </source>
</evidence>